<dbReference type="Proteomes" id="UP000661649">
    <property type="component" value="Unassembled WGS sequence"/>
</dbReference>
<feature type="transmembrane region" description="Helical" evidence="1">
    <location>
        <begin position="114"/>
        <end position="132"/>
    </location>
</feature>
<name>A0ABR7PAB4_9FIRM</name>
<proteinExistence type="predicted"/>
<comment type="caution">
    <text evidence="2">The sequence shown here is derived from an EMBL/GenBank/DDBJ whole genome shotgun (WGS) entry which is preliminary data.</text>
</comment>
<protein>
    <recommendedName>
        <fullName evidence="4">DUF4064 domain-containing protein</fullName>
    </recommendedName>
</protein>
<evidence type="ECO:0008006" key="4">
    <source>
        <dbReference type="Google" id="ProtNLM"/>
    </source>
</evidence>
<sequence length="159" mass="17657">MQEKEKLPPTAWLSTLLIGIYTLFLAIVEARIAIFLFYAKNITTAGAHIISESETMSDYIGGHLVLSGVFTTMLGGLTGVIAFLLAAGIFILFLVCLVTLVSSCLLFQKRKLQVDAWMKLIIFVIFSILSWLLFQSVWITLLLIIPAVLGMMTLLKNKE</sequence>
<keyword evidence="1" id="KW-0812">Transmembrane</keyword>
<keyword evidence="1" id="KW-1133">Transmembrane helix</keyword>
<dbReference type="EMBL" id="JACRTP010000002">
    <property type="protein sequence ID" value="MBC8628319.1"/>
    <property type="molecule type" value="Genomic_DNA"/>
</dbReference>
<gene>
    <name evidence="2" type="ORF">H8712_06765</name>
</gene>
<evidence type="ECO:0000256" key="1">
    <source>
        <dbReference type="SAM" id="Phobius"/>
    </source>
</evidence>
<keyword evidence="1" id="KW-0472">Membrane</keyword>
<dbReference type="RefSeq" id="WP_117455699.1">
    <property type="nucleotide sequence ID" value="NZ_JACRTP010000002.1"/>
</dbReference>
<reference evidence="2 3" key="1">
    <citation type="submission" date="2020-08" db="EMBL/GenBank/DDBJ databases">
        <title>Genome public.</title>
        <authorList>
            <person name="Liu C."/>
            <person name="Sun Q."/>
        </authorList>
    </citation>
    <scope>NUCLEOTIDE SEQUENCE [LARGE SCALE GENOMIC DNA]</scope>
    <source>
        <strain evidence="2 3">3_YM_SP_D4_24.mj</strain>
    </source>
</reference>
<feature type="transmembrane region" description="Helical" evidence="1">
    <location>
        <begin position="83"/>
        <end position="107"/>
    </location>
</feature>
<evidence type="ECO:0000313" key="3">
    <source>
        <dbReference type="Proteomes" id="UP000661649"/>
    </source>
</evidence>
<feature type="transmembrane region" description="Helical" evidence="1">
    <location>
        <begin position="59"/>
        <end position="77"/>
    </location>
</feature>
<evidence type="ECO:0000313" key="2">
    <source>
        <dbReference type="EMBL" id="MBC8628319.1"/>
    </source>
</evidence>
<accession>A0ABR7PAB4</accession>
<feature type="transmembrane region" description="Helical" evidence="1">
    <location>
        <begin position="12"/>
        <end position="38"/>
    </location>
</feature>
<organism evidence="2 3">
    <name type="scientific">Blautia stercoris</name>
    <dbReference type="NCBI Taxonomy" id="871664"/>
    <lineage>
        <taxon>Bacteria</taxon>
        <taxon>Bacillati</taxon>
        <taxon>Bacillota</taxon>
        <taxon>Clostridia</taxon>
        <taxon>Lachnospirales</taxon>
        <taxon>Lachnospiraceae</taxon>
        <taxon>Blautia</taxon>
    </lineage>
</organism>
<keyword evidence="3" id="KW-1185">Reference proteome</keyword>